<dbReference type="Pfam" id="PF05695">
    <property type="entry name" value="Ycf2"/>
    <property type="match status" value="1"/>
</dbReference>
<accession>A0A3Q7G3J2</accession>
<dbReference type="EnsemblPlants" id="Solyc04g026320.1.1">
    <property type="protein sequence ID" value="Solyc04g026320.1.1.1"/>
    <property type="gene ID" value="Solyc04g026320.1"/>
</dbReference>
<dbReference type="PaxDb" id="4081-Solyc04g026320.1.1"/>
<dbReference type="InterPro" id="IPR056777">
    <property type="entry name" value="Ycf2_N"/>
</dbReference>
<feature type="domain" description="Ycf2 N-terminal" evidence="1">
    <location>
        <begin position="2"/>
        <end position="75"/>
    </location>
</feature>
<dbReference type="Proteomes" id="UP000004994">
    <property type="component" value="Chromosome 4"/>
</dbReference>
<reference evidence="2" key="2">
    <citation type="submission" date="2019-01" db="UniProtKB">
        <authorList>
            <consortium name="EnsemblPlants"/>
        </authorList>
    </citation>
    <scope>IDENTIFICATION</scope>
    <source>
        <strain evidence="2">cv. Heinz 1706</strain>
    </source>
</reference>
<evidence type="ECO:0000313" key="3">
    <source>
        <dbReference type="Proteomes" id="UP000004994"/>
    </source>
</evidence>
<sequence>MKKISTELEGFFKQQEVASTIQSNHIEHVSHLFSRNKWAISLQKCAHQYHMLQFRQDIFVSWGNNPPELDFLRNV</sequence>
<organism evidence="2">
    <name type="scientific">Solanum lycopersicum</name>
    <name type="common">Tomato</name>
    <name type="synonym">Lycopersicon esculentum</name>
    <dbReference type="NCBI Taxonomy" id="4081"/>
    <lineage>
        <taxon>Eukaryota</taxon>
        <taxon>Viridiplantae</taxon>
        <taxon>Streptophyta</taxon>
        <taxon>Embryophyta</taxon>
        <taxon>Tracheophyta</taxon>
        <taxon>Spermatophyta</taxon>
        <taxon>Magnoliopsida</taxon>
        <taxon>eudicotyledons</taxon>
        <taxon>Gunneridae</taxon>
        <taxon>Pentapetalae</taxon>
        <taxon>asterids</taxon>
        <taxon>lamiids</taxon>
        <taxon>Solanales</taxon>
        <taxon>Solanaceae</taxon>
        <taxon>Solanoideae</taxon>
        <taxon>Solaneae</taxon>
        <taxon>Solanum</taxon>
        <taxon>Solanum subgen. Lycopersicon</taxon>
    </lineage>
</organism>
<proteinExistence type="predicted"/>
<evidence type="ECO:0000313" key="2">
    <source>
        <dbReference type="EnsemblPlants" id="Solyc04g026320.1.1.1"/>
    </source>
</evidence>
<keyword evidence="3" id="KW-1185">Reference proteome</keyword>
<protein>
    <recommendedName>
        <fullName evidence="1">Ycf2 N-terminal domain-containing protein</fullName>
    </recommendedName>
</protein>
<dbReference type="InParanoid" id="A0A3Q7G3J2"/>
<dbReference type="Gramene" id="Solyc04g026320.1.1">
    <property type="protein sequence ID" value="Solyc04g026320.1.1.1"/>
    <property type="gene ID" value="Solyc04g026320.1"/>
</dbReference>
<reference evidence="2" key="1">
    <citation type="journal article" date="2012" name="Nature">
        <title>The tomato genome sequence provides insights into fleshy fruit evolution.</title>
        <authorList>
            <consortium name="Tomato Genome Consortium"/>
        </authorList>
    </citation>
    <scope>NUCLEOTIDE SEQUENCE [LARGE SCALE GENOMIC DNA]</scope>
    <source>
        <strain evidence="2">cv. Heinz 1706</strain>
    </source>
</reference>
<evidence type="ECO:0000259" key="1">
    <source>
        <dbReference type="Pfam" id="PF05695"/>
    </source>
</evidence>
<name>A0A3Q7G3J2_SOLLC</name>
<dbReference type="AlphaFoldDB" id="A0A3Q7G3J2"/>